<keyword evidence="1" id="KW-0393">Immunoglobulin domain</keyword>
<dbReference type="Ensembl" id="ENSGWIT00000018296.1">
    <property type="protein sequence ID" value="ENSGWIP00000016562.1"/>
    <property type="gene ID" value="ENSGWIG00000009298.1"/>
</dbReference>
<dbReference type="InterPro" id="IPR013783">
    <property type="entry name" value="Ig-like_fold"/>
</dbReference>
<dbReference type="GO" id="GO:0005886">
    <property type="term" value="C:plasma membrane"/>
    <property type="evidence" value="ECO:0007669"/>
    <property type="project" value="TreeGrafter"/>
</dbReference>
<protein>
    <recommendedName>
        <fullName evidence="2">Ig-like domain-containing protein</fullName>
    </recommendedName>
</protein>
<organism evidence="3 4">
    <name type="scientific">Gouania willdenowi</name>
    <name type="common">Blunt-snouted clingfish</name>
    <name type="synonym">Lepadogaster willdenowi</name>
    <dbReference type="NCBI Taxonomy" id="441366"/>
    <lineage>
        <taxon>Eukaryota</taxon>
        <taxon>Metazoa</taxon>
        <taxon>Chordata</taxon>
        <taxon>Craniata</taxon>
        <taxon>Vertebrata</taxon>
        <taxon>Euteleostomi</taxon>
        <taxon>Actinopterygii</taxon>
        <taxon>Neopterygii</taxon>
        <taxon>Teleostei</taxon>
        <taxon>Neoteleostei</taxon>
        <taxon>Acanthomorphata</taxon>
        <taxon>Ovalentaria</taxon>
        <taxon>Blenniimorphae</taxon>
        <taxon>Blenniiformes</taxon>
        <taxon>Gobiesocoidei</taxon>
        <taxon>Gobiesocidae</taxon>
        <taxon>Gobiesocinae</taxon>
        <taxon>Gouania</taxon>
    </lineage>
</organism>
<evidence type="ECO:0000313" key="4">
    <source>
        <dbReference type="Proteomes" id="UP000694680"/>
    </source>
</evidence>
<dbReference type="SMART" id="SM00408">
    <property type="entry name" value="IGc2"/>
    <property type="match status" value="1"/>
</dbReference>
<dbReference type="InterPro" id="IPR036179">
    <property type="entry name" value="Ig-like_dom_sf"/>
</dbReference>
<feature type="domain" description="Ig-like" evidence="2">
    <location>
        <begin position="17"/>
        <end position="109"/>
    </location>
</feature>
<dbReference type="SUPFAM" id="SSF48726">
    <property type="entry name" value="Immunoglobulin"/>
    <property type="match status" value="1"/>
</dbReference>
<dbReference type="GO" id="GO:0007156">
    <property type="term" value="P:homophilic cell adhesion via plasma membrane adhesion molecules"/>
    <property type="evidence" value="ECO:0007669"/>
    <property type="project" value="TreeGrafter"/>
</dbReference>
<proteinExistence type="predicted"/>
<dbReference type="AlphaFoldDB" id="A0A8C5E7D4"/>
<dbReference type="GO" id="GO:0007411">
    <property type="term" value="P:axon guidance"/>
    <property type="evidence" value="ECO:0007669"/>
    <property type="project" value="TreeGrafter"/>
</dbReference>
<dbReference type="InterPro" id="IPR003599">
    <property type="entry name" value="Ig_sub"/>
</dbReference>
<evidence type="ECO:0000259" key="2">
    <source>
        <dbReference type="PROSITE" id="PS50835"/>
    </source>
</evidence>
<reference evidence="3" key="3">
    <citation type="submission" date="2025-09" db="UniProtKB">
        <authorList>
            <consortium name="Ensembl"/>
        </authorList>
    </citation>
    <scope>IDENTIFICATION</scope>
</reference>
<evidence type="ECO:0000256" key="1">
    <source>
        <dbReference type="ARBA" id="ARBA00023319"/>
    </source>
</evidence>
<keyword evidence="4" id="KW-1185">Reference proteome</keyword>
<dbReference type="InterPro" id="IPR007110">
    <property type="entry name" value="Ig-like_dom"/>
</dbReference>
<dbReference type="SMART" id="SM00409">
    <property type="entry name" value="IG"/>
    <property type="match status" value="1"/>
</dbReference>
<dbReference type="PROSITE" id="PS50835">
    <property type="entry name" value="IG_LIKE"/>
    <property type="match status" value="1"/>
</dbReference>
<dbReference type="Pfam" id="PF13927">
    <property type="entry name" value="Ig_3"/>
    <property type="match status" value="1"/>
</dbReference>
<dbReference type="GO" id="GO:0098632">
    <property type="term" value="F:cell-cell adhesion mediator activity"/>
    <property type="evidence" value="ECO:0007669"/>
    <property type="project" value="TreeGrafter"/>
</dbReference>
<name>A0A8C5E7D4_GOUWI</name>
<dbReference type="PANTHER" id="PTHR10075">
    <property type="entry name" value="BASIGIN RELATED"/>
    <property type="match status" value="1"/>
</dbReference>
<dbReference type="Gene3D" id="2.60.40.10">
    <property type="entry name" value="Immunoglobulins"/>
    <property type="match status" value="1"/>
</dbReference>
<dbReference type="InterPro" id="IPR003598">
    <property type="entry name" value="Ig_sub2"/>
</dbReference>
<accession>A0A8C5E7D4</accession>
<evidence type="ECO:0000313" key="3">
    <source>
        <dbReference type="Ensembl" id="ENSGWIP00000016562.1"/>
    </source>
</evidence>
<dbReference type="PANTHER" id="PTHR10075:SF14">
    <property type="entry name" value="CELL ADHESION MOLECULE DSCAM2-RELATED"/>
    <property type="match status" value="1"/>
</dbReference>
<sequence length="169" mass="18658">MSSSAFSSVRIHVSSLPPVLQQPKEQQLLLSLGMPFYAHCSARGAPPPALRWKIPDGTTVRPSQFLHGNLFVLPNGTLHIRKVGPKDRGTYECAATNAVGANKRTVKVEIKDLEAERGGHKGPETLKNKSQSPSISMVSYVKIKKKQVILKEINYVVRFCSLQVLRLKS</sequence>
<reference evidence="3" key="2">
    <citation type="submission" date="2025-08" db="UniProtKB">
        <authorList>
            <consortium name="Ensembl"/>
        </authorList>
    </citation>
    <scope>IDENTIFICATION</scope>
</reference>
<dbReference type="GO" id="GO:0070593">
    <property type="term" value="P:dendrite self-avoidance"/>
    <property type="evidence" value="ECO:0007669"/>
    <property type="project" value="TreeGrafter"/>
</dbReference>
<dbReference type="Proteomes" id="UP000694680">
    <property type="component" value="Chromosome 21"/>
</dbReference>
<dbReference type="GO" id="GO:0030424">
    <property type="term" value="C:axon"/>
    <property type="evidence" value="ECO:0007669"/>
    <property type="project" value="TreeGrafter"/>
</dbReference>
<reference evidence="3" key="1">
    <citation type="submission" date="2020-06" db="EMBL/GenBank/DDBJ databases">
        <authorList>
            <consortium name="Wellcome Sanger Institute Data Sharing"/>
        </authorList>
    </citation>
    <scope>NUCLEOTIDE SEQUENCE [LARGE SCALE GENOMIC DNA]</scope>
</reference>